<dbReference type="InterPro" id="IPR022453">
    <property type="entry name" value="Znf_MqsA-type"/>
</dbReference>
<proteinExistence type="predicted"/>
<name>A0A7G9YXC8_9EURY</name>
<dbReference type="EMBL" id="MT631517">
    <property type="protein sequence ID" value="QNO52663.1"/>
    <property type="molecule type" value="Genomic_DNA"/>
</dbReference>
<reference evidence="1" key="1">
    <citation type="submission" date="2020-06" db="EMBL/GenBank/DDBJ databases">
        <title>Unique genomic features of the anaerobic methanotrophic archaea.</title>
        <authorList>
            <person name="Chadwick G.L."/>
            <person name="Skennerton C.T."/>
            <person name="Laso-Perez R."/>
            <person name="Leu A.O."/>
            <person name="Speth D.R."/>
            <person name="Yu H."/>
            <person name="Morgan-Lang C."/>
            <person name="Hatzenpichler R."/>
            <person name="Goudeau D."/>
            <person name="Malmstrom R."/>
            <person name="Brazelton W.J."/>
            <person name="Woyke T."/>
            <person name="Hallam S.J."/>
            <person name="Tyson G.W."/>
            <person name="Wegener G."/>
            <person name="Boetius A."/>
            <person name="Orphan V."/>
        </authorList>
    </citation>
    <scope>NUCLEOTIDE SEQUENCE</scope>
</reference>
<dbReference type="Gene3D" id="3.10.20.860">
    <property type="match status" value="1"/>
</dbReference>
<evidence type="ECO:0000313" key="2">
    <source>
        <dbReference type="EMBL" id="QNO52663.1"/>
    </source>
</evidence>
<accession>A0A7G9YXC8</accession>
<evidence type="ECO:0000313" key="1">
    <source>
        <dbReference type="EMBL" id="QNO52662.1"/>
    </source>
</evidence>
<dbReference type="AlphaFoldDB" id="A0A7G9YXC8"/>
<organism evidence="1">
    <name type="scientific">Candidatus Methanophagaceae archaeon ANME-1 ERB6</name>
    <dbReference type="NCBI Taxonomy" id="2759912"/>
    <lineage>
        <taxon>Archaea</taxon>
        <taxon>Methanobacteriati</taxon>
        <taxon>Methanobacteriota</taxon>
        <taxon>Stenosarchaea group</taxon>
        <taxon>Methanomicrobia</taxon>
        <taxon>Candidatus Methanophagales</taxon>
        <taxon>Candidatus Methanophagaceae</taxon>
    </lineage>
</organism>
<evidence type="ECO:0008006" key="3">
    <source>
        <dbReference type="Google" id="ProtNLM"/>
    </source>
</evidence>
<gene>
    <name evidence="1" type="ORF">CKMLAADM_00028</name>
    <name evidence="2" type="ORF">OOKFEKOF_00001</name>
</gene>
<dbReference type="EMBL" id="MT631516">
    <property type="protein sequence ID" value="QNO52662.1"/>
    <property type="molecule type" value="Genomic_DNA"/>
</dbReference>
<dbReference type="NCBIfam" id="TIGR03831">
    <property type="entry name" value="YgiT_finger"/>
    <property type="match status" value="1"/>
</dbReference>
<sequence length="75" mass="8849">MPLKEEDWKVVKGEYRTPEACPWCGGQVEEKLLEVKFLDGKVRISKFPKMVCRKCGRSFMNDEQASYYEKLQEDL</sequence>
<protein>
    <recommendedName>
        <fullName evidence="3">YgiT-type zinc finger domain-containing protein</fullName>
    </recommendedName>
</protein>